<feature type="compositionally biased region" description="Low complexity" evidence="1">
    <location>
        <begin position="187"/>
        <end position="196"/>
    </location>
</feature>
<reference evidence="3 4" key="1">
    <citation type="journal article" date="2015" name="Antonie Van Leeuwenhoek">
        <title>Lampropedia puyangensis sp. nov., isolated from symptomatic bark of Populus ? euramericana canker and emended description of Lampropedia hyalina (Ehrenberg 1832) Lee et al. 2004.</title>
        <authorList>
            <person name="Li Y."/>
            <person name="Wang T."/>
            <person name="Piao C.G."/>
            <person name="Wang L.F."/>
            <person name="Tian G.Z."/>
            <person name="Zhu T.H."/>
            <person name="Guo M.W."/>
        </authorList>
    </citation>
    <scope>NUCLEOTIDE SEQUENCE [LARGE SCALE GENOMIC DNA]</scope>
    <source>
        <strain evidence="3 4">2-bin</strain>
    </source>
</reference>
<gene>
    <name evidence="3" type="ORF">E9531_12050</name>
</gene>
<dbReference type="InterPro" id="IPR025392">
    <property type="entry name" value="DUF4124"/>
</dbReference>
<name>A0A4S8EYJ9_9BURK</name>
<feature type="compositionally biased region" description="Basic and acidic residues" evidence="1">
    <location>
        <begin position="227"/>
        <end position="239"/>
    </location>
</feature>
<evidence type="ECO:0000259" key="2">
    <source>
        <dbReference type="Pfam" id="PF13511"/>
    </source>
</evidence>
<evidence type="ECO:0000313" key="4">
    <source>
        <dbReference type="Proteomes" id="UP000308917"/>
    </source>
</evidence>
<dbReference type="RefSeq" id="WP_136574015.1">
    <property type="nucleotide sequence ID" value="NZ_STFG01000013.1"/>
</dbReference>
<feature type="compositionally biased region" description="Polar residues" evidence="1">
    <location>
        <begin position="201"/>
        <end position="217"/>
    </location>
</feature>
<dbReference type="EMBL" id="STFG01000013">
    <property type="protein sequence ID" value="THT99676.1"/>
    <property type="molecule type" value="Genomic_DNA"/>
</dbReference>
<sequence length="281" mass="30645">MHSAMRLLPSARRPLVHQILITGAVLALCLPFTQANAQVHRCTNTDGATVYTDAACPAGFQAVEIEAAKSPEEVAADKQRAEDARQLQAQQRLQWQEERRLKAETDALEASAKASAAAEAASRAQAFNYAETAACREAMRQLDRVRTINGSFSSNDLNRQYEAQDAADRACLSPQDYANLQRDRNTRPTTTIVVVPPVYPQQGQLARPSTGNPTSLLPHTPSAPPEVRPRPPHRPDRPPHVKPNPPEKPVEVTPKPAASSAVSVTPVKRATPHITSDTERK</sequence>
<protein>
    <submittedName>
        <fullName evidence="3">DUF4124 domain-containing protein</fullName>
    </submittedName>
</protein>
<dbReference type="Proteomes" id="UP000308917">
    <property type="component" value="Unassembled WGS sequence"/>
</dbReference>
<dbReference type="Pfam" id="PF13511">
    <property type="entry name" value="DUF4124"/>
    <property type="match status" value="1"/>
</dbReference>
<evidence type="ECO:0000256" key="1">
    <source>
        <dbReference type="SAM" id="MobiDB-lite"/>
    </source>
</evidence>
<dbReference type="OrthoDB" id="8913024at2"/>
<dbReference type="AlphaFoldDB" id="A0A4S8EYJ9"/>
<evidence type="ECO:0000313" key="3">
    <source>
        <dbReference type="EMBL" id="THT99676.1"/>
    </source>
</evidence>
<feature type="region of interest" description="Disordered" evidence="1">
    <location>
        <begin position="178"/>
        <end position="281"/>
    </location>
</feature>
<proteinExistence type="predicted"/>
<accession>A0A4S8EYJ9</accession>
<organism evidence="3 4">
    <name type="scientific">Lampropedia puyangensis</name>
    <dbReference type="NCBI Taxonomy" id="1330072"/>
    <lineage>
        <taxon>Bacteria</taxon>
        <taxon>Pseudomonadati</taxon>
        <taxon>Pseudomonadota</taxon>
        <taxon>Betaproteobacteria</taxon>
        <taxon>Burkholderiales</taxon>
        <taxon>Comamonadaceae</taxon>
        <taxon>Lampropedia</taxon>
    </lineage>
</organism>
<feature type="domain" description="DUF4124" evidence="2">
    <location>
        <begin position="26"/>
        <end position="80"/>
    </location>
</feature>
<keyword evidence="4" id="KW-1185">Reference proteome</keyword>
<comment type="caution">
    <text evidence="3">The sequence shown here is derived from an EMBL/GenBank/DDBJ whole genome shotgun (WGS) entry which is preliminary data.</text>
</comment>